<name>G8R418_OWEHD</name>
<dbReference type="InterPro" id="IPR000634">
    <property type="entry name" value="Ser/Thr_deHydtase_PyrdxlP-BS"/>
</dbReference>
<organism evidence="9 10">
    <name type="scientific">Owenweeksia hongkongensis (strain DSM 17368 / CIP 108786 / JCM 12287 / NRRL B-23963 / UST20020801)</name>
    <dbReference type="NCBI Taxonomy" id="926562"/>
    <lineage>
        <taxon>Bacteria</taxon>
        <taxon>Pseudomonadati</taxon>
        <taxon>Bacteroidota</taxon>
        <taxon>Flavobacteriia</taxon>
        <taxon>Flavobacteriales</taxon>
        <taxon>Owenweeksiaceae</taxon>
        <taxon>Owenweeksia</taxon>
    </lineage>
</organism>
<keyword evidence="10" id="KW-1185">Reference proteome</keyword>
<dbReference type="GO" id="GO:0018114">
    <property type="term" value="F:threonine racemase activity"/>
    <property type="evidence" value="ECO:0007669"/>
    <property type="project" value="TreeGrafter"/>
</dbReference>
<gene>
    <name evidence="9" type="ordered locus">Oweho_2110</name>
</gene>
<keyword evidence="7" id="KW-0456">Lyase</keyword>
<dbReference type="Gene3D" id="3.40.50.1100">
    <property type="match status" value="2"/>
</dbReference>
<dbReference type="CDD" id="cd01562">
    <property type="entry name" value="Thr-dehyd"/>
    <property type="match status" value="1"/>
</dbReference>
<dbReference type="OrthoDB" id="9811476at2"/>
<keyword evidence="5" id="KW-0460">Magnesium</keyword>
<dbReference type="HOGENOM" id="CLU_021152_4_2_10"/>
<evidence type="ECO:0000313" key="9">
    <source>
        <dbReference type="EMBL" id="AEV33085.1"/>
    </source>
</evidence>
<dbReference type="Pfam" id="PF00291">
    <property type="entry name" value="PALP"/>
    <property type="match status" value="1"/>
</dbReference>
<evidence type="ECO:0000256" key="7">
    <source>
        <dbReference type="ARBA" id="ARBA00023239"/>
    </source>
</evidence>
<dbReference type="STRING" id="926562.Oweho_2110"/>
<dbReference type="PANTHER" id="PTHR43050:SF1">
    <property type="entry name" value="SERINE RACEMASE"/>
    <property type="match status" value="1"/>
</dbReference>
<dbReference type="PATRIC" id="fig|926562.3.peg.2125"/>
<proteinExistence type="predicted"/>
<dbReference type="RefSeq" id="WP_014202434.1">
    <property type="nucleotide sequence ID" value="NC_016599.1"/>
</dbReference>
<dbReference type="Proteomes" id="UP000005631">
    <property type="component" value="Chromosome"/>
</dbReference>
<dbReference type="AlphaFoldDB" id="G8R418"/>
<dbReference type="GO" id="GO:0030378">
    <property type="term" value="F:serine racemase activity"/>
    <property type="evidence" value="ECO:0007669"/>
    <property type="project" value="TreeGrafter"/>
</dbReference>
<accession>G8R418</accession>
<dbReference type="PANTHER" id="PTHR43050">
    <property type="entry name" value="SERINE / THREONINE RACEMASE FAMILY MEMBER"/>
    <property type="match status" value="1"/>
</dbReference>
<dbReference type="GO" id="GO:0030170">
    <property type="term" value="F:pyridoxal phosphate binding"/>
    <property type="evidence" value="ECO:0007669"/>
    <property type="project" value="InterPro"/>
</dbReference>
<sequence length="308" mass="33340">MIDQILIEQAHQRVAPHIHNTPILTNSHINNLLGAEVFFKCENFQKTGSFKARGAINSVLQLSDEQKKKGVATHSSGNHGQALAWAAKMAGVAAYIVMPENAPKVKVAAVKEYGAEVIFCKSTLEARETTLEKVMTEKGCTFIPPYNFDNTICGQATCATEVFEDLQNLDFLLTPVGGGGLLSGSALSGKYFSPTTKVIGCEPELANDAYASFHSGELQPAKEPITIADGLRTSLGDINFGYIRKHVDDILLCSEEEIMNAQKLIWQRMKIIIEPSSAVPLACLLKHKTHFAKAKIAVIISGGNVDLG</sequence>
<keyword evidence="6" id="KW-0663">Pyridoxal phosphate</keyword>
<dbReference type="SUPFAM" id="SSF53686">
    <property type="entry name" value="Tryptophan synthase beta subunit-like PLP-dependent enzymes"/>
    <property type="match status" value="1"/>
</dbReference>
<evidence type="ECO:0000256" key="4">
    <source>
        <dbReference type="ARBA" id="ARBA00001946"/>
    </source>
</evidence>
<comment type="cofactor">
    <cofactor evidence="1">
        <name>Ca(2+)</name>
        <dbReference type="ChEBI" id="CHEBI:29108"/>
    </cofactor>
</comment>
<comment type="cofactor">
    <cofactor evidence="4">
        <name>Mg(2+)</name>
        <dbReference type="ChEBI" id="CHEBI:18420"/>
    </cofactor>
</comment>
<evidence type="ECO:0000256" key="2">
    <source>
        <dbReference type="ARBA" id="ARBA00001933"/>
    </source>
</evidence>
<comment type="cofactor">
    <cofactor evidence="3">
        <name>Mn(2+)</name>
        <dbReference type="ChEBI" id="CHEBI:29035"/>
    </cofactor>
</comment>
<dbReference type="InterPro" id="IPR036052">
    <property type="entry name" value="TrpB-like_PALP_sf"/>
</dbReference>
<evidence type="ECO:0000256" key="3">
    <source>
        <dbReference type="ARBA" id="ARBA00001936"/>
    </source>
</evidence>
<dbReference type="GO" id="GO:0005524">
    <property type="term" value="F:ATP binding"/>
    <property type="evidence" value="ECO:0007669"/>
    <property type="project" value="TreeGrafter"/>
</dbReference>
<dbReference type="PROSITE" id="PS00165">
    <property type="entry name" value="DEHYDRATASE_SER_THR"/>
    <property type="match status" value="1"/>
</dbReference>
<evidence type="ECO:0000259" key="8">
    <source>
        <dbReference type="Pfam" id="PF00291"/>
    </source>
</evidence>
<dbReference type="FunFam" id="3.40.50.1100:FF:000041">
    <property type="entry name" value="Threonine ammonia-lyase, variant"/>
    <property type="match status" value="1"/>
</dbReference>
<dbReference type="KEGG" id="oho:Oweho_2110"/>
<evidence type="ECO:0000256" key="1">
    <source>
        <dbReference type="ARBA" id="ARBA00001913"/>
    </source>
</evidence>
<dbReference type="InterPro" id="IPR001926">
    <property type="entry name" value="TrpB-like_PALP"/>
</dbReference>
<evidence type="ECO:0000256" key="5">
    <source>
        <dbReference type="ARBA" id="ARBA00022842"/>
    </source>
</evidence>
<evidence type="ECO:0000313" key="10">
    <source>
        <dbReference type="Proteomes" id="UP000005631"/>
    </source>
</evidence>
<dbReference type="EMBL" id="CP003156">
    <property type="protein sequence ID" value="AEV33085.1"/>
    <property type="molecule type" value="Genomic_DNA"/>
</dbReference>
<feature type="domain" description="Tryptophan synthase beta chain-like PALP" evidence="8">
    <location>
        <begin position="15"/>
        <end position="302"/>
    </location>
</feature>
<reference evidence="9 10" key="1">
    <citation type="journal article" date="2012" name="Stand. Genomic Sci.">
        <title>Genome sequence of the orange-pigmented seawater bacterium Owenweeksia hongkongensis type strain (UST20020801(T)).</title>
        <authorList>
            <person name="Riedel T."/>
            <person name="Held B."/>
            <person name="Nolan M."/>
            <person name="Lucas S."/>
            <person name="Lapidus A."/>
            <person name="Tice H."/>
            <person name="Del Rio T.G."/>
            <person name="Cheng J.F."/>
            <person name="Han C."/>
            <person name="Tapia R."/>
            <person name="Goodwin L.A."/>
            <person name="Pitluck S."/>
            <person name="Liolios K."/>
            <person name="Mavromatis K."/>
            <person name="Pagani I."/>
            <person name="Ivanova N."/>
            <person name="Mikhailova N."/>
            <person name="Pati A."/>
            <person name="Chen A."/>
            <person name="Palaniappan K."/>
            <person name="Rohde M."/>
            <person name="Tindall B.J."/>
            <person name="Detter J.C."/>
            <person name="Goker M."/>
            <person name="Woyke T."/>
            <person name="Bristow J."/>
            <person name="Eisen J.A."/>
            <person name="Markowitz V."/>
            <person name="Hugenholtz P."/>
            <person name="Klenk H.P."/>
            <person name="Kyrpides N.C."/>
        </authorList>
    </citation>
    <scope>NUCLEOTIDE SEQUENCE</scope>
    <source>
        <strain evidence="10">DSM 17368 / JCM 12287 / NRRL B-23963</strain>
    </source>
</reference>
<dbReference type="GO" id="GO:0003941">
    <property type="term" value="F:L-serine ammonia-lyase activity"/>
    <property type="evidence" value="ECO:0007669"/>
    <property type="project" value="TreeGrafter"/>
</dbReference>
<dbReference type="GO" id="GO:0070179">
    <property type="term" value="P:D-serine biosynthetic process"/>
    <property type="evidence" value="ECO:0007669"/>
    <property type="project" value="TreeGrafter"/>
</dbReference>
<comment type="cofactor">
    <cofactor evidence="2">
        <name>pyridoxal 5'-phosphate</name>
        <dbReference type="ChEBI" id="CHEBI:597326"/>
    </cofactor>
</comment>
<protein>
    <submittedName>
        <fullName evidence="9">Threonine dehydratase</fullName>
    </submittedName>
</protein>
<dbReference type="eggNOG" id="COG1171">
    <property type="taxonomic scope" value="Bacteria"/>
</dbReference>
<dbReference type="GO" id="GO:0000287">
    <property type="term" value="F:magnesium ion binding"/>
    <property type="evidence" value="ECO:0007669"/>
    <property type="project" value="TreeGrafter"/>
</dbReference>
<evidence type="ECO:0000256" key="6">
    <source>
        <dbReference type="ARBA" id="ARBA00022898"/>
    </source>
</evidence>